<evidence type="ECO:0000256" key="7">
    <source>
        <dbReference type="PROSITE-ProRule" id="PRU00339"/>
    </source>
</evidence>
<dbReference type="Proteomes" id="UP000183047">
    <property type="component" value="Unassembled WGS sequence"/>
</dbReference>
<keyword evidence="1" id="KW-0949">S-adenosyl-L-methionine</keyword>
<dbReference type="PROSITE" id="PS51918">
    <property type="entry name" value="RADICAL_SAM"/>
    <property type="match status" value="1"/>
</dbReference>
<evidence type="ECO:0000256" key="1">
    <source>
        <dbReference type="ARBA" id="ARBA00022691"/>
    </source>
</evidence>
<dbReference type="OrthoDB" id="9810775at2"/>
<dbReference type="SFLD" id="SFLDG01386">
    <property type="entry name" value="main_SPASM_domain-containing"/>
    <property type="match status" value="1"/>
</dbReference>
<keyword evidence="5" id="KW-0408">Iron</keyword>
<dbReference type="SUPFAM" id="SSF102114">
    <property type="entry name" value="Radical SAM enzymes"/>
    <property type="match status" value="1"/>
</dbReference>
<feature type="repeat" description="TPR" evidence="7">
    <location>
        <begin position="361"/>
        <end position="394"/>
    </location>
</feature>
<proteinExistence type="predicted"/>
<dbReference type="GO" id="GO:0003824">
    <property type="term" value="F:catalytic activity"/>
    <property type="evidence" value="ECO:0007669"/>
    <property type="project" value="InterPro"/>
</dbReference>
<dbReference type="InterPro" id="IPR013105">
    <property type="entry name" value="TPR_2"/>
</dbReference>
<feature type="domain" description="Radical SAM core" evidence="8">
    <location>
        <begin position="5"/>
        <end position="217"/>
    </location>
</feature>
<dbReference type="InterPro" id="IPR023885">
    <property type="entry name" value="4Fe4S-binding_SPASM_dom"/>
</dbReference>
<dbReference type="Pfam" id="PF04055">
    <property type="entry name" value="Radical_SAM"/>
    <property type="match status" value="1"/>
</dbReference>
<dbReference type="CDD" id="cd01335">
    <property type="entry name" value="Radical_SAM"/>
    <property type="match status" value="1"/>
</dbReference>
<dbReference type="PANTHER" id="PTHR11228:SF7">
    <property type="entry name" value="PQQA PEPTIDE CYCLASE"/>
    <property type="match status" value="1"/>
</dbReference>
<dbReference type="SFLD" id="SFLDG01067">
    <property type="entry name" value="SPASM/twitch_domain_containing"/>
    <property type="match status" value="1"/>
</dbReference>
<evidence type="ECO:0000256" key="6">
    <source>
        <dbReference type="ARBA" id="ARBA00023014"/>
    </source>
</evidence>
<dbReference type="GO" id="GO:0046872">
    <property type="term" value="F:metal ion binding"/>
    <property type="evidence" value="ECO:0007669"/>
    <property type="project" value="UniProtKB-KW"/>
</dbReference>
<dbReference type="NCBIfam" id="TIGR04085">
    <property type="entry name" value="rSAM_more_4Fe4S"/>
    <property type="match status" value="1"/>
</dbReference>
<dbReference type="InterPro" id="IPR013785">
    <property type="entry name" value="Aldolase_TIM"/>
</dbReference>
<dbReference type="SMART" id="SM00028">
    <property type="entry name" value="TPR"/>
    <property type="match status" value="3"/>
</dbReference>
<dbReference type="Gene3D" id="1.25.40.10">
    <property type="entry name" value="Tetratricopeptide repeat domain"/>
    <property type="match status" value="1"/>
</dbReference>
<dbReference type="RefSeq" id="WP_074461463.1">
    <property type="nucleotide sequence ID" value="NZ_FMUR01000004.1"/>
</dbReference>
<dbReference type="SUPFAM" id="SSF48452">
    <property type="entry name" value="TPR-like"/>
    <property type="match status" value="1"/>
</dbReference>
<dbReference type="EMBL" id="FMUR01000004">
    <property type="protein sequence ID" value="SCX89208.1"/>
    <property type="molecule type" value="Genomic_DNA"/>
</dbReference>
<evidence type="ECO:0000256" key="5">
    <source>
        <dbReference type="ARBA" id="ARBA00023004"/>
    </source>
</evidence>
<dbReference type="InterPro" id="IPR058240">
    <property type="entry name" value="rSAM_sf"/>
</dbReference>
<dbReference type="SFLD" id="SFLDS00029">
    <property type="entry name" value="Radical_SAM"/>
    <property type="match status" value="1"/>
</dbReference>
<dbReference type="Gene3D" id="3.20.20.70">
    <property type="entry name" value="Aldolase class I"/>
    <property type="match status" value="1"/>
</dbReference>
<dbReference type="InterPro" id="IPR019734">
    <property type="entry name" value="TPR_rpt"/>
</dbReference>
<dbReference type="InterPro" id="IPR006638">
    <property type="entry name" value="Elp3/MiaA/NifB-like_rSAM"/>
</dbReference>
<dbReference type="InterPro" id="IPR050377">
    <property type="entry name" value="Radical_SAM_PqqE_MftC-like"/>
</dbReference>
<evidence type="ECO:0000259" key="8">
    <source>
        <dbReference type="PROSITE" id="PS51918"/>
    </source>
</evidence>
<evidence type="ECO:0000256" key="4">
    <source>
        <dbReference type="ARBA" id="ARBA00022803"/>
    </source>
</evidence>
<evidence type="ECO:0000313" key="9">
    <source>
        <dbReference type="EMBL" id="SCX89208.1"/>
    </source>
</evidence>
<keyword evidence="3" id="KW-0677">Repeat</keyword>
<dbReference type="PROSITE" id="PS50005">
    <property type="entry name" value="TPR"/>
    <property type="match status" value="1"/>
</dbReference>
<dbReference type="GO" id="GO:0051536">
    <property type="term" value="F:iron-sulfur cluster binding"/>
    <property type="evidence" value="ECO:0007669"/>
    <property type="project" value="UniProtKB-KW"/>
</dbReference>
<evidence type="ECO:0000256" key="3">
    <source>
        <dbReference type="ARBA" id="ARBA00022737"/>
    </source>
</evidence>
<dbReference type="InterPro" id="IPR011990">
    <property type="entry name" value="TPR-like_helical_dom_sf"/>
</dbReference>
<keyword evidence="2" id="KW-0479">Metal-binding</keyword>
<reference evidence="10" key="1">
    <citation type="submission" date="2016-10" db="EMBL/GenBank/DDBJ databases">
        <authorList>
            <person name="Varghese N."/>
            <person name="Submissions S."/>
        </authorList>
    </citation>
    <scope>NUCLEOTIDE SEQUENCE [LARGE SCALE GENOMIC DNA]</scope>
    <source>
        <strain evidence="10">XBD2006</strain>
    </source>
</reference>
<dbReference type="Pfam" id="PF07719">
    <property type="entry name" value="TPR_2"/>
    <property type="match status" value="1"/>
</dbReference>
<keyword evidence="6" id="KW-0411">Iron-sulfur</keyword>
<dbReference type="SMART" id="SM00729">
    <property type="entry name" value="Elp3"/>
    <property type="match status" value="1"/>
</dbReference>
<name>A0A1G5BGK0_9FIRM</name>
<sequence length="478" mass="53544">MAHIEYKPVTAVWEVTMGCNMRCGHCGSSCAGALPGELSTDEALDLCDQIAELGLRWITLSGGEPLTRKDTPKLVKRLSRNGVKVNIITNGWLLDEEMAKKLKKSGISTVAISIDGTPKIHDSVRKEGAFEHARNAFFAMTELGIETGAVTTITKKNIDILSDLKEELISMGVKTWQVQLGLPMGNLKENHDWVLDPEQVNDVIDFCYNTAKEGRIRIYPADCIGYYSKKDLETRRISFGFDRHSLWDGCNAGVRGFGILHNGDILGCTSIRSKEFIEGNIRKRKLREIWEDENAFLWRRQMTKEKLSGSCKTCVYGSKCLGGCPNTRLTMKGSIYEENEYCAYNLSLKKKETKYSKCDNAAALRRLADSLIQQGDYQEASFALKRTKELDPDNVDVYSAIGYSEFMCGNYESCLEANNKALEMDGSNTYAMGGQALALFRLGQKDEGIRIMRKAVEMTGGRDMNLIQDLRYMTDGKM</sequence>
<dbReference type="InterPro" id="IPR007197">
    <property type="entry name" value="rSAM"/>
</dbReference>
<dbReference type="Pfam" id="PF13186">
    <property type="entry name" value="SPASM"/>
    <property type="match status" value="1"/>
</dbReference>
<keyword evidence="10" id="KW-1185">Reference proteome</keyword>
<dbReference type="PANTHER" id="PTHR11228">
    <property type="entry name" value="RADICAL SAM DOMAIN PROTEIN"/>
    <property type="match status" value="1"/>
</dbReference>
<gene>
    <name evidence="9" type="ORF">SAMN02910451_00723</name>
</gene>
<organism evidence="9 10">
    <name type="scientific">Butyrivibrio hungatei</name>
    <dbReference type="NCBI Taxonomy" id="185008"/>
    <lineage>
        <taxon>Bacteria</taxon>
        <taxon>Bacillati</taxon>
        <taxon>Bacillota</taxon>
        <taxon>Clostridia</taxon>
        <taxon>Lachnospirales</taxon>
        <taxon>Lachnospiraceae</taxon>
        <taxon>Butyrivibrio</taxon>
    </lineage>
</organism>
<keyword evidence="4 7" id="KW-0802">TPR repeat</keyword>
<evidence type="ECO:0000256" key="2">
    <source>
        <dbReference type="ARBA" id="ARBA00022723"/>
    </source>
</evidence>
<evidence type="ECO:0000313" key="10">
    <source>
        <dbReference type="Proteomes" id="UP000183047"/>
    </source>
</evidence>
<accession>A0A1G5BGK0</accession>
<protein>
    <submittedName>
        <fullName evidence="9">Radical SAM additional 4Fe4S-binding SPASM domain-containing protein</fullName>
    </submittedName>
</protein>
<dbReference type="AlphaFoldDB" id="A0A1G5BGK0"/>